<dbReference type="PROSITE" id="PS51257">
    <property type="entry name" value="PROKAR_LIPOPROTEIN"/>
    <property type="match status" value="1"/>
</dbReference>
<keyword evidence="3" id="KW-0862">Zinc</keyword>
<dbReference type="Proteomes" id="UP000504610">
    <property type="component" value="Chromosome 7"/>
</dbReference>
<evidence type="ECO:0000256" key="4">
    <source>
        <dbReference type="PROSITE-ProRule" id="PRU01343"/>
    </source>
</evidence>
<dbReference type="GeneID" id="108834339"/>
<dbReference type="GO" id="GO:0008270">
    <property type="term" value="F:zinc ion binding"/>
    <property type="evidence" value="ECO:0007669"/>
    <property type="project" value="UniProtKB-KW"/>
</dbReference>
<accession>A0A6J0LUW8</accession>
<keyword evidence="2 4" id="KW-0863">Zinc-finger</keyword>
<organism evidence="6 7">
    <name type="scientific">Raphanus sativus</name>
    <name type="common">Radish</name>
    <name type="synonym">Raphanus raphanistrum var. sativus</name>
    <dbReference type="NCBI Taxonomy" id="3726"/>
    <lineage>
        <taxon>Eukaryota</taxon>
        <taxon>Viridiplantae</taxon>
        <taxon>Streptophyta</taxon>
        <taxon>Embryophyta</taxon>
        <taxon>Tracheophyta</taxon>
        <taxon>Spermatophyta</taxon>
        <taxon>Magnoliopsida</taxon>
        <taxon>eudicotyledons</taxon>
        <taxon>Gunneridae</taxon>
        <taxon>Pentapetalae</taxon>
        <taxon>rosids</taxon>
        <taxon>malvids</taxon>
        <taxon>Brassicales</taxon>
        <taxon>Brassicaceae</taxon>
        <taxon>Brassiceae</taxon>
        <taxon>Raphanus</taxon>
    </lineage>
</organism>
<evidence type="ECO:0000256" key="3">
    <source>
        <dbReference type="ARBA" id="ARBA00022833"/>
    </source>
</evidence>
<keyword evidence="6" id="KW-1185">Reference proteome</keyword>
<dbReference type="OrthoDB" id="1083324at2759"/>
<protein>
    <submittedName>
        <fullName evidence="7">Uncharacterized protein At4g04775-like</fullName>
    </submittedName>
</protein>
<keyword evidence="1" id="KW-0479">Metal-binding</keyword>
<evidence type="ECO:0000256" key="2">
    <source>
        <dbReference type="ARBA" id="ARBA00022771"/>
    </source>
</evidence>
<dbReference type="AlphaFoldDB" id="A0A6J0LUW8"/>
<evidence type="ECO:0000313" key="7">
    <source>
        <dbReference type="RefSeq" id="XP_018463181.1"/>
    </source>
</evidence>
<dbReference type="InterPro" id="IPR010666">
    <property type="entry name" value="Znf_GRF"/>
</dbReference>
<sequence length="126" mass="14353">MEKSSHASSSATSGGACSRRNRGFHGVPTHCWCGEEIDTFVSRTRRNPFRRFYRCKIAIHRKGEAHLFKWVDEALAEEISLVEARQITVEENLEEMKKTETSEEDGGALQNNGCLGVITWFCCKLW</sequence>
<feature type="domain" description="GRF-type" evidence="5">
    <location>
        <begin position="31"/>
        <end position="74"/>
    </location>
</feature>
<evidence type="ECO:0000256" key="1">
    <source>
        <dbReference type="ARBA" id="ARBA00022723"/>
    </source>
</evidence>
<dbReference type="PANTHER" id="PTHR33248">
    <property type="entry name" value="ZINC ION-BINDING PROTEIN"/>
    <property type="match status" value="1"/>
</dbReference>
<reference evidence="6" key="1">
    <citation type="journal article" date="2019" name="Database">
        <title>The radish genome database (RadishGD): an integrated information resource for radish genomics.</title>
        <authorList>
            <person name="Yu H.J."/>
            <person name="Baek S."/>
            <person name="Lee Y.J."/>
            <person name="Cho A."/>
            <person name="Mun J.H."/>
        </authorList>
    </citation>
    <scope>NUCLEOTIDE SEQUENCE [LARGE SCALE GENOMIC DNA]</scope>
    <source>
        <strain evidence="6">cv. WK10039</strain>
    </source>
</reference>
<name>A0A6J0LUW8_RAPSA</name>
<evidence type="ECO:0000259" key="5">
    <source>
        <dbReference type="PROSITE" id="PS51999"/>
    </source>
</evidence>
<evidence type="ECO:0000313" key="6">
    <source>
        <dbReference type="Proteomes" id="UP000504610"/>
    </source>
</evidence>
<dbReference type="RefSeq" id="XP_018463181.1">
    <property type="nucleotide sequence ID" value="XM_018607679.2"/>
</dbReference>
<dbReference type="KEGG" id="rsz:108834339"/>
<proteinExistence type="predicted"/>
<dbReference type="PROSITE" id="PS51999">
    <property type="entry name" value="ZF_GRF"/>
    <property type="match status" value="1"/>
</dbReference>
<gene>
    <name evidence="7" type="primary">LOC108834339</name>
</gene>
<reference evidence="7" key="2">
    <citation type="submission" date="2025-08" db="UniProtKB">
        <authorList>
            <consortium name="RefSeq"/>
        </authorList>
    </citation>
    <scope>IDENTIFICATION</scope>
    <source>
        <tissue evidence="7">Leaf</tissue>
    </source>
</reference>